<feature type="domain" description="ABC transporter" evidence="6">
    <location>
        <begin position="21"/>
        <end position="245"/>
    </location>
</feature>
<evidence type="ECO:0000313" key="7">
    <source>
        <dbReference type="EMBL" id="EHB54616.1"/>
    </source>
</evidence>
<dbReference type="PATRIC" id="fig|743719.3.peg.5166"/>
<protein>
    <submittedName>
        <fullName evidence="7">ABC transporter related protein</fullName>
    </submittedName>
</protein>
<reference evidence="7 8" key="1">
    <citation type="submission" date="2011-09" db="EMBL/GenBank/DDBJ databases">
        <title>The draft genome of Paenibacillus lactis 154.</title>
        <authorList>
            <consortium name="US DOE Joint Genome Institute (JGI-PGF)"/>
            <person name="Lucas S."/>
            <person name="Han J."/>
            <person name="Lapidus A."/>
            <person name="Cheng J.-F."/>
            <person name="Goodwin L."/>
            <person name="Pitluck S."/>
            <person name="Peters L."/>
            <person name="Land M.L."/>
            <person name="Hauser L."/>
            <person name="Siebers A."/>
            <person name="Thelen M."/>
            <person name="Hugenholtz P."/>
            <person name="Allgaier M."/>
            <person name="Woyke T.J."/>
        </authorList>
    </citation>
    <scope>NUCLEOTIDE SEQUENCE [LARGE SCALE GENOMIC DNA]</scope>
    <source>
        <strain evidence="7 8">154</strain>
    </source>
</reference>
<dbReference type="Pfam" id="PF00005">
    <property type="entry name" value="ABC_tran"/>
    <property type="match status" value="1"/>
</dbReference>
<dbReference type="InterPro" id="IPR017871">
    <property type="entry name" value="ABC_transporter-like_CS"/>
</dbReference>
<dbReference type="PANTHER" id="PTHR46743">
    <property type="entry name" value="TEICHOIC ACIDS EXPORT ATP-BINDING PROTEIN TAGH"/>
    <property type="match status" value="1"/>
</dbReference>
<keyword evidence="2" id="KW-0813">Transport</keyword>
<evidence type="ECO:0000259" key="6">
    <source>
        <dbReference type="PROSITE" id="PS50893"/>
    </source>
</evidence>
<evidence type="ECO:0000256" key="3">
    <source>
        <dbReference type="ARBA" id="ARBA00022741"/>
    </source>
</evidence>
<dbReference type="PROSITE" id="PS00211">
    <property type="entry name" value="ABC_TRANSPORTER_1"/>
    <property type="match status" value="1"/>
</dbReference>
<organism evidence="7 8">
    <name type="scientific">Paenibacillus lactis 154</name>
    <dbReference type="NCBI Taxonomy" id="743719"/>
    <lineage>
        <taxon>Bacteria</taxon>
        <taxon>Bacillati</taxon>
        <taxon>Bacillota</taxon>
        <taxon>Bacilli</taxon>
        <taxon>Bacillales</taxon>
        <taxon>Paenibacillaceae</taxon>
        <taxon>Paenibacillus</taxon>
    </lineage>
</organism>
<dbReference type="SMART" id="SM00382">
    <property type="entry name" value="AAA"/>
    <property type="match status" value="1"/>
</dbReference>
<dbReference type="AlphaFoldDB" id="G4HM64"/>
<dbReference type="GO" id="GO:0016887">
    <property type="term" value="F:ATP hydrolysis activity"/>
    <property type="evidence" value="ECO:0007669"/>
    <property type="project" value="InterPro"/>
</dbReference>
<dbReference type="SUPFAM" id="SSF52540">
    <property type="entry name" value="P-loop containing nucleoside triphosphate hydrolases"/>
    <property type="match status" value="1"/>
</dbReference>
<dbReference type="SUPFAM" id="SSF63825">
    <property type="entry name" value="YWTD domain"/>
    <property type="match status" value="1"/>
</dbReference>
<dbReference type="InterPro" id="IPR003593">
    <property type="entry name" value="AAA+_ATPase"/>
</dbReference>
<dbReference type="Proteomes" id="UP000003891">
    <property type="component" value="Unassembled WGS sequence"/>
</dbReference>
<dbReference type="InterPro" id="IPR003439">
    <property type="entry name" value="ABC_transporter-like_ATP-bd"/>
</dbReference>
<dbReference type="GO" id="GO:0140359">
    <property type="term" value="F:ABC-type transporter activity"/>
    <property type="evidence" value="ECO:0007669"/>
    <property type="project" value="InterPro"/>
</dbReference>
<keyword evidence="3" id="KW-0547">Nucleotide-binding</keyword>
<name>G4HM64_9BACL</name>
<accession>G4HM64</accession>
<keyword evidence="4" id="KW-0067">ATP-binding</keyword>
<dbReference type="eggNOG" id="COG1134">
    <property type="taxonomic scope" value="Bacteria"/>
</dbReference>
<sequence length="557" mass="63175">MIKVNNVSMKFRMANDRISSLKEFVVKKIAGKLEYNDFIALENVSFSIEKGEVVGIIGSNGAGKSTLLKIISGILTPTSGSVQVEGTIAPMLELGAGFDMDLTASENVFLNGAVLGYSKQYLIERYDEIVNFSELQDFMDTPIRNFSSGMIMRLAFSIATLVNPDILIVDEILSVGDVNFQKKSAKRMRELMSGGTTVILVSHSIDQIRSMCSKVVWLDHGNVQMVGETHDVCNSYLKFTRQEILHEDKSSILIGSDNVKSMKWKEKLFSPTLIEKMGEEYFIVDCWHHRVIYNHNLQDPIGCWKSLSDNLGDPHTISSDGSLFLIEDTLGDEVRVFRRNDDEFIPTQIIERIGQRPNRIIYDVEKERFYGISAMSQHIFVLKKEGLDIVTEKVIRLGYLLDNSYIRSIRIIDGELYFVSGPGKIIVANYMNSSFDFIRAYEVPFELRGMNDIIKVGSYFYITVYQNGRGDIAPKIVRIKNLKDLANCEYEDIGDDLGIKGVPYSFSFFDGRVFLTEIDSYSRIISFQLIKDKITDIQVHYDSGEPDEVSIQRRMKG</sequence>
<comment type="similarity">
    <text evidence="1">Belongs to the ABC transporter superfamily.</text>
</comment>
<dbReference type="GO" id="GO:0005524">
    <property type="term" value="F:ATP binding"/>
    <property type="evidence" value="ECO:0007669"/>
    <property type="project" value="UniProtKB-KW"/>
</dbReference>
<dbReference type="STRING" id="743719.PaelaDRAFT_5075"/>
<dbReference type="InterPro" id="IPR050683">
    <property type="entry name" value="Bact_Polysacc_Export_ATP-bd"/>
</dbReference>
<evidence type="ECO:0000256" key="1">
    <source>
        <dbReference type="ARBA" id="ARBA00005417"/>
    </source>
</evidence>
<evidence type="ECO:0000256" key="5">
    <source>
        <dbReference type="ARBA" id="ARBA00022967"/>
    </source>
</evidence>
<proteinExistence type="inferred from homology"/>
<dbReference type="InterPro" id="IPR027417">
    <property type="entry name" value="P-loop_NTPase"/>
</dbReference>
<dbReference type="PANTHER" id="PTHR46743:SF2">
    <property type="entry name" value="TEICHOIC ACIDS EXPORT ATP-BINDING PROTEIN TAGH"/>
    <property type="match status" value="1"/>
</dbReference>
<dbReference type="CDD" id="cd03220">
    <property type="entry name" value="ABC_KpsT_Wzt"/>
    <property type="match status" value="1"/>
</dbReference>
<dbReference type="InterPro" id="IPR015860">
    <property type="entry name" value="ABC_transpr_TagH-like"/>
</dbReference>
<dbReference type="Gene3D" id="3.40.50.300">
    <property type="entry name" value="P-loop containing nucleotide triphosphate hydrolases"/>
    <property type="match status" value="1"/>
</dbReference>
<gene>
    <name evidence="7" type="ORF">PaelaDRAFT_5075</name>
</gene>
<evidence type="ECO:0000313" key="8">
    <source>
        <dbReference type="Proteomes" id="UP000003891"/>
    </source>
</evidence>
<keyword evidence="5" id="KW-1278">Translocase</keyword>
<dbReference type="GO" id="GO:0016020">
    <property type="term" value="C:membrane"/>
    <property type="evidence" value="ECO:0007669"/>
    <property type="project" value="InterPro"/>
</dbReference>
<evidence type="ECO:0000256" key="4">
    <source>
        <dbReference type="ARBA" id="ARBA00022840"/>
    </source>
</evidence>
<evidence type="ECO:0000256" key="2">
    <source>
        <dbReference type="ARBA" id="ARBA00022448"/>
    </source>
</evidence>
<dbReference type="PROSITE" id="PS50893">
    <property type="entry name" value="ABC_TRANSPORTER_2"/>
    <property type="match status" value="1"/>
</dbReference>
<dbReference type="EMBL" id="AGIP01000016">
    <property type="protein sequence ID" value="EHB54616.1"/>
    <property type="molecule type" value="Genomic_DNA"/>
</dbReference>